<dbReference type="Proteomes" id="UP000468650">
    <property type="component" value="Unassembled WGS sequence"/>
</dbReference>
<dbReference type="Pfam" id="PF03840">
    <property type="entry name" value="SecG"/>
    <property type="match status" value="1"/>
</dbReference>
<keyword evidence="6 10" id="KW-0653">Protein transport</keyword>
<dbReference type="PANTHER" id="PTHR34182:SF1">
    <property type="entry name" value="PROTEIN-EXPORT MEMBRANE PROTEIN SECG"/>
    <property type="match status" value="1"/>
</dbReference>
<dbReference type="PANTHER" id="PTHR34182">
    <property type="entry name" value="PROTEIN-EXPORT MEMBRANE PROTEIN SECG"/>
    <property type="match status" value="1"/>
</dbReference>
<evidence type="ECO:0000256" key="2">
    <source>
        <dbReference type="ARBA" id="ARBA00008445"/>
    </source>
</evidence>
<sequence length="126" mass="12978">MLLVVSILIALVCVLLVLIILVQKPKGGGLGSSFGGSANMLGGVQKTNQFLDKATWGLAIALLVLVLTTNLGAVGDSVQGQEAGTSVIQSEDVQNQGQSFSPVDGAGTINTQINTEDQQEPMEPAE</sequence>
<keyword evidence="7 10" id="KW-1133">Transmembrane helix</keyword>
<comment type="caution">
    <text evidence="10">Lacks conserved residue(s) required for the propagation of feature annotation.</text>
</comment>
<comment type="caution">
    <text evidence="12">The sequence shown here is derived from an EMBL/GenBank/DDBJ whole genome shotgun (WGS) entry which is preliminary data.</text>
</comment>
<evidence type="ECO:0000313" key="12">
    <source>
        <dbReference type="EMBL" id="KAB2813810.1"/>
    </source>
</evidence>
<keyword evidence="4 10" id="KW-1003">Cell membrane</keyword>
<evidence type="ECO:0000256" key="1">
    <source>
        <dbReference type="ARBA" id="ARBA00004651"/>
    </source>
</evidence>
<reference evidence="12 13" key="1">
    <citation type="submission" date="2019-09" db="EMBL/GenBank/DDBJ databases">
        <title>Genomes of family Cryomorphaceae.</title>
        <authorList>
            <person name="Bowman J.P."/>
        </authorList>
    </citation>
    <scope>NUCLEOTIDE SEQUENCE [LARGE SCALE GENOMIC DNA]</scope>
    <source>
        <strain evidence="12 13">LMG 25704</strain>
    </source>
</reference>
<dbReference type="GO" id="GO:0015450">
    <property type="term" value="F:protein-transporting ATPase activity"/>
    <property type="evidence" value="ECO:0007669"/>
    <property type="project" value="UniProtKB-UniRule"/>
</dbReference>
<gene>
    <name evidence="12" type="primary">secG</name>
    <name evidence="12" type="ORF">F8C67_05875</name>
</gene>
<evidence type="ECO:0000313" key="13">
    <source>
        <dbReference type="Proteomes" id="UP000468650"/>
    </source>
</evidence>
<dbReference type="OrthoDB" id="1122493at2"/>
<keyword evidence="8 10" id="KW-0811">Translocation</keyword>
<protein>
    <recommendedName>
        <fullName evidence="10">Protein-export membrane protein SecG</fullName>
    </recommendedName>
</protein>
<feature type="region of interest" description="Disordered" evidence="11">
    <location>
        <begin position="90"/>
        <end position="126"/>
    </location>
</feature>
<evidence type="ECO:0000256" key="10">
    <source>
        <dbReference type="RuleBase" id="RU365087"/>
    </source>
</evidence>
<dbReference type="PRINTS" id="PR01651">
    <property type="entry name" value="SECGEXPORT"/>
</dbReference>
<comment type="subcellular location">
    <subcellularLocation>
        <location evidence="1 10">Cell membrane</location>
        <topology evidence="1 10">Multi-pass membrane protein</topology>
    </subcellularLocation>
</comment>
<proteinExistence type="inferred from homology"/>
<evidence type="ECO:0000256" key="3">
    <source>
        <dbReference type="ARBA" id="ARBA00022448"/>
    </source>
</evidence>
<evidence type="ECO:0000256" key="4">
    <source>
        <dbReference type="ARBA" id="ARBA00022475"/>
    </source>
</evidence>
<feature type="compositionally biased region" description="Acidic residues" evidence="11">
    <location>
        <begin position="117"/>
        <end position="126"/>
    </location>
</feature>
<dbReference type="GO" id="GO:0005886">
    <property type="term" value="C:plasma membrane"/>
    <property type="evidence" value="ECO:0007669"/>
    <property type="project" value="UniProtKB-SubCell"/>
</dbReference>
<comment type="function">
    <text evidence="10">Involved in protein export. Participates in an early event of protein translocation.</text>
</comment>
<keyword evidence="5 10" id="KW-0812">Transmembrane</keyword>
<feature type="compositionally biased region" description="Polar residues" evidence="11">
    <location>
        <begin position="90"/>
        <end position="101"/>
    </location>
</feature>
<evidence type="ECO:0000256" key="6">
    <source>
        <dbReference type="ARBA" id="ARBA00022927"/>
    </source>
</evidence>
<evidence type="ECO:0000256" key="11">
    <source>
        <dbReference type="SAM" id="MobiDB-lite"/>
    </source>
</evidence>
<keyword evidence="9 10" id="KW-0472">Membrane</keyword>
<evidence type="ECO:0000256" key="7">
    <source>
        <dbReference type="ARBA" id="ARBA00022989"/>
    </source>
</evidence>
<dbReference type="GO" id="GO:0065002">
    <property type="term" value="P:intracellular protein transmembrane transport"/>
    <property type="evidence" value="ECO:0007669"/>
    <property type="project" value="TreeGrafter"/>
</dbReference>
<evidence type="ECO:0000256" key="5">
    <source>
        <dbReference type="ARBA" id="ARBA00022692"/>
    </source>
</evidence>
<name>A0A6N6RKS4_9FLAO</name>
<comment type="similarity">
    <text evidence="2 10">Belongs to the SecG family.</text>
</comment>
<dbReference type="NCBIfam" id="TIGR00810">
    <property type="entry name" value="secG"/>
    <property type="match status" value="1"/>
</dbReference>
<dbReference type="InterPro" id="IPR004692">
    <property type="entry name" value="SecG"/>
</dbReference>
<organism evidence="12 13">
    <name type="scientific">Phaeocystidibacter luteus</name>
    <dbReference type="NCBI Taxonomy" id="911197"/>
    <lineage>
        <taxon>Bacteria</taxon>
        <taxon>Pseudomonadati</taxon>
        <taxon>Bacteroidota</taxon>
        <taxon>Flavobacteriia</taxon>
        <taxon>Flavobacteriales</taxon>
        <taxon>Phaeocystidibacteraceae</taxon>
        <taxon>Phaeocystidibacter</taxon>
    </lineage>
</organism>
<dbReference type="AlphaFoldDB" id="A0A6N6RKS4"/>
<accession>A0A6N6RKS4</accession>
<dbReference type="GO" id="GO:0043952">
    <property type="term" value="P:protein transport by the Sec complex"/>
    <property type="evidence" value="ECO:0007669"/>
    <property type="project" value="TreeGrafter"/>
</dbReference>
<keyword evidence="13" id="KW-1185">Reference proteome</keyword>
<keyword evidence="3 10" id="KW-0813">Transport</keyword>
<dbReference type="GO" id="GO:0009306">
    <property type="term" value="P:protein secretion"/>
    <property type="evidence" value="ECO:0007669"/>
    <property type="project" value="UniProtKB-UniRule"/>
</dbReference>
<evidence type="ECO:0000256" key="8">
    <source>
        <dbReference type="ARBA" id="ARBA00023010"/>
    </source>
</evidence>
<evidence type="ECO:0000256" key="9">
    <source>
        <dbReference type="ARBA" id="ARBA00023136"/>
    </source>
</evidence>
<feature type="transmembrane region" description="Helical" evidence="10">
    <location>
        <begin position="55"/>
        <end position="74"/>
    </location>
</feature>
<dbReference type="EMBL" id="WBVO01000003">
    <property type="protein sequence ID" value="KAB2813810.1"/>
    <property type="molecule type" value="Genomic_DNA"/>
</dbReference>